<dbReference type="RefSeq" id="WP_279241247.1">
    <property type="nucleotide sequence ID" value="NZ_CP036501.1"/>
</dbReference>
<organism evidence="1 2">
    <name type="scientific">Candidatus Paraluminiphilus aquimaris</name>
    <dbReference type="NCBI Taxonomy" id="2518994"/>
    <lineage>
        <taxon>Bacteria</taxon>
        <taxon>Pseudomonadati</taxon>
        <taxon>Pseudomonadota</taxon>
        <taxon>Gammaproteobacteria</taxon>
        <taxon>Cellvibrionales</taxon>
        <taxon>Halieaceae</taxon>
        <taxon>Candidatus Paraluminiphilus</taxon>
    </lineage>
</organism>
<keyword evidence="2" id="KW-1185">Reference proteome</keyword>
<evidence type="ECO:0000313" key="2">
    <source>
        <dbReference type="Proteomes" id="UP001317963"/>
    </source>
</evidence>
<accession>A0ABY6Q691</accession>
<dbReference type="Proteomes" id="UP001317963">
    <property type="component" value="Chromosome"/>
</dbReference>
<sequence>MIDAWRRAETAKEQAAPAIDAAFAPATRLHLLNAYGWQLLACQRVVNLPNDPPHSARALPSLAAGIAVSPEVREMANLEQDGWLADLLQPISPGLSPRRPKNVLAVTRQQFNSASAAEIYEKLEALIGRVADAIDES</sequence>
<protein>
    <submittedName>
        <fullName evidence="1">Uncharacterized protein</fullName>
    </submittedName>
</protein>
<gene>
    <name evidence="1" type="ORF">E0F26_08580</name>
</gene>
<proteinExistence type="predicted"/>
<reference evidence="1 2" key="1">
    <citation type="submission" date="2019-02" db="EMBL/GenBank/DDBJ databases">
        <title>Halieaceae_genomes.</title>
        <authorList>
            <person name="Li S.-H."/>
        </authorList>
    </citation>
    <scope>NUCLEOTIDE SEQUENCE [LARGE SCALE GENOMIC DNA]</scope>
    <source>
        <strain evidence="1 2">JH123</strain>
    </source>
</reference>
<dbReference type="EMBL" id="CP036501">
    <property type="protein sequence ID" value="UZP74787.1"/>
    <property type="molecule type" value="Genomic_DNA"/>
</dbReference>
<name>A0ABY6Q691_9GAMM</name>
<evidence type="ECO:0000313" key="1">
    <source>
        <dbReference type="EMBL" id="UZP74787.1"/>
    </source>
</evidence>